<accession>A0A0A3I7U9</accession>
<dbReference type="eggNOG" id="COG4990">
    <property type="taxonomic scope" value="Bacteria"/>
</dbReference>
<feature type="domain" description="Peptidase C39-like" evidence="1">
    <location>
        <begin position="147"/>
        <end position="315"/>
    </location>
</feature>
<evidence type="ECO:0000313" key="2">
    <source>
        <dbReference type="EMBL" id="KGR78798.1"/>
    </source>
</evidence>
<dbReference type="RefSeq" id="WP_036185423.1">
    <property type="nucleotide sequence ID" value="NZ_AVDA01000009.1"/>
</dbReference>
<proteinExistence type="predicted"/>
<evidence type="ECO:0000259" key="1">
    <source>
        <dbReference type="Pfam" id="PF13529"/>
    </source>
</evidence>
<dbReference type="PANTHER" id="PTHR37806:SF1">
    <property type="entry name" value="PEPTIDASE C39-LIKE DOMAIN-CONTAINING PROTEIN"/>
    <property type="match status" value="1"/>
</dbReference>
<dbReference type="OrthoDB" id="1164310at2"/>
<dbReference type="PANTHER" id="PTHR37806">
    <property type="entry name" value="LMO0724 PROTEIN"/>
    <property type="match status" value="1"/>
</dbReference>
<dbReference type="AlphaFoldDB" id="A0A0A3I7U9"/>
<evidence type="ECO:0000313" key="3">
    <source>
        <dbReference type="Proteomes" id="UP000030416"/>
    </source>
</evidence>
<dbReference type="Proteomes" id="UP000030416">
    <property type="component" value="Unassembled WGS sequence"/>
</dbReference>
<dbReference type="Pfam" id="PF13529">
    <property type="entry name" value="Peptidase_C39_2"/>
    <property type="match status" value="1"/>
</dbReference>
<organism evidence="2 3">
    <name type="scientific">Ureibacillus manganicus DSM 26584</name>
    <dbReference type="NCBI Taxonomy" id="1384049"/>
    <lineage>
        <taxon>Bacteria</taxon>
        <taxon>Bacillati</taxon>
        <taxon>Bacillota</taxon>
        <taxon>Bacilli</taxon>
        <taxon>Bacillales</taxon>
        <taxon>Caryophanaceae</taxon>
        <taxon>Ureibacillus</taxon>
    </lineage>
</organism>
<keyword evidence="3" id="KW-1185">Reference proteome</keyword>
<dbReference type="InterPro" id="IPR039564">
    <property type="entry name" value="Peptidase_C39-like"/>
</dbReference>
<dbReference type="STRING" id="1384049.CD29_08935"/>
<comment type="caution">
    <text evidence="2">The sequence shown here is derived from an EMBL/GenBank/DDBJ whole genome shotgun (WGS) entry which is preliminary data.</text>
</comment>
<reference evidence="2 3" key="1">
    <citation type="submission" date="2014-02" db="EMBL/GenBank/DDBJ databases">
        <title>Draft genome sequence of Lysinibacillus manganicus DSM 26584T.</title>
        <authorList>
            <person name="Zhang F."/>
            <person name="Wang G."/>
            <person name="Zhang L."/>
        </authorList>
    </citation>
    <scope>NUCLEOTIDE SEQUENCE [LARGE SCALE GENOMIC DNA]</scope>
    <source>
        <strain evidence="2 3">DSM 26584</strain>
    </source>
</reference>
<gene>
    <name evidence="2" type="ORF">CD29_08935</name>
</gene>
<protein>
    <recommendedName>
        <fullName evidence="1">Peptidase C39-like domain-containing protein</fullName>
    </recommendedName>
</protein>
<name>A0A0A3I7U9_9BACL</name>
<dbReference type="Gene3D" id="3.90.70.10">
    <property type="entry name" value="Cysteine proteinases"/>
    <property type="match status" value="1"/>
</dbReference>
<sequence>MTGNINFIQKLLLPFTCIVILFGCSSKEHTINNESQKVFSKQMSTNELDVKDSLTIHTVEFSSKNNVKNVSVALFDFESGEKIATTTVNSEGKAIFNMVEPDQPYEVVIYKIEVTGELSEQTRDTIVFNPDHPTLTIETFNANSDNLAVPVVKQNPELPNGCEITSLTAILNYYGIEIDKMTLTKEYLPTSPVTVKDKKLYGPDPNIAYAGDPSKKYDGYYVFAEPIIEVANQVLFENNSNFKALNLSNVSREELLSYVNSGVPVLAWTTIDWKKARTFGHWIIEDTNKKHPIFMNLHAVVVTGYADGKVTVMNPLVGYETIDEKVFFSTYESLGSHAVVIL</sequence>
<dbReference type="EMBL" id="JPVN01000009">
    <property type="protein sequence ID" value="KGR78798.1"/>
    <property type="molecule type" value="Genomic_DNA"/>
</dbReference>